<gene>
    <name evidence="5" type="ORF">KR76_26630</name>
</gene>
<dbReference type="EMBL" id="CP009896">
    <property type="protein sequence ID" value="AIY19452.2"/>
    <property type="molecule type" value="Genomic_DNA"/>
</dbReference>
<dbReference type="PANTHER" id="PTHR30136">
    <property type="entry name" value="HELIX-TURN-HELIX TRANSCRIPTIONAL REGULATOR, ICLR FAMILY"/>
    <property type="match status" value="1"/>
</dbReference>
<dbReference type="GO" id="GO:0045892">
    <property type="term" value="P:negative regulation of DNA-templated transcription"/>
    <property type="evidence" value="ECO:0007669"/>
    <property type="project" value="TreeGrafter"/>
</dbReference>
<reference evidence="5 6" key="1">
    <citation type="journal article" date="2015" name="Genome Announc.">
        <title>Complete Genome Sequence of Steroid-Transforming Nocardioides simplex VKM Ac-2033D.</title>
        <authorList>
            <person name="Shtratnikova V.Y."/>
            <person name="Schelkunov M.I."/>
            <person name="Pekov Y.A."/>
            <person name="Fokina V.V."/>
            <person name="Logacheva M.D."/>
            <person name="Sokolov S.L."/>
            <person name="Bragin E.Y."/>
            <person name="Ashapkin V.V."/>
            <person name="Donova M.V."/>
        </authorList>
    </citation>
    <scope>NUCLEOTIDE SEQUENCE [LARGE SCALE GENOMIC DNA]</scope>
    <source>
        <strain evidence="5 6">VKM Ac-2033D</strain>
    </source>
</reference>
<dbReference type="Proteomes" id="UP000030300">
    <property type="component" value="Chromosome"/>
</dbReference>
<evidence type="ECO:0000256" key="4">
    <source>
        <dbReference type="SAM" id="MobiDB-lite"/>
    </source>
</evidence>
<dbReference type="SUPFAM" id="SSF46785">
    <property type="entry name" value="Winged helix' DNA-binding domain"/>
    <property type="match status" value="1"/>
</dbReference>
<evidence type="ECO:0000313" key="6">
    <source>
        <dbReference type="Proteomes" id="UP000030300"/>
    </source>
</evidence>
<dbReference type="InterPro" id="IPR014757">
    <property type="entry name" value="Tscrpt_reg_IclR_C"/>
</dbReference>
<sequence>MADKKGRTGSSAAAPAEASSPTLQGVSRALRVLDVVAQRPMRTTELSEELGISWATLQRTLAQLEADEFISRDERGNFHIGRKTWLLGSTYLVGHRLMELAVPLLTRESSLVPTSVLQLVERSGDTTVVLFSREAASKEVITRTTYGHHFPLHCGSKGWVFLANAEPEFIDRYLSEPLISLTPATVTDPDELRERLAEVREQGYAVTVGDVQSFTGSVAAPVFNDEGQVEACICAVSRRSSLTGDKQEQIVELVQRVAQTLSLGLGWQPLRHAKVVQRG</sequence>
<accession>A0A0A1DS79</accession>
<keyword evidence="1" id="KW-0805">Transcription regulation</keyword>
<evidence type="ECO:0000256" key="1">
    <source>
        <dbReference type="ARBA" id="ARBA00023015"/>
    </source>
</evidence>
<dbReference type="SMART" id="SM00346">
    <property type="entry name" value="HTH_ICLR"/>
    <property type="match status" value="1"/>
</dbReference>
<dbReference type="InterPro" id="IPR036388">
    <property type="entry name" value="WH-like_DNA-bd_sf"/>
</dbReference>
<keyword evidence="2" id="KW-0238">DNA-binding</keyword>
<dbReference type="SUPFAM" id="SSF55781">
    <property type="entry name" value="GAF domain-like"/>
    <property type="match status" value="1"/>
</dbReference>
<evidence type="ECO:0000256" key="3">
    <source>
        <dbReference type="ARBA" id="ARBA00023163"/>
    </source>
</evidence>
<dbReference type="PANTHER" id="PTHR30136:SF24">
    <property type="entry name" value="HTH-TYPE TRANSCRIPTIONAL REPRESSOR ALLR"/>
    <property type="match status" value="1"/>
</dbReference>
<proteinExistence type="predicted"/>
<evidence type="ECO:0000313" key="5">
    <source>
        <dbReference type="EMBL" id="AIY19452.2"/>
    </source>
</evidence>
<keyword evidence="3" id="KW-0804">Transcription</keyword>
<dbReference type="eggNOG" id="COG1414">
    <property type="taxonomic scope" value="Bacteria"/>
</dbReference>
<dbReference type="InterPro" id="IPR011991">
    <property type="entry name" value="ArsR-like_HTH"/>
</dbReference>
<dbReference type="Pfam" id="PF09339">
    <property type="entry name" value="HTH_IclR"/>
    <property type="match status" value="1"/>
</dbReference>
<protein>
    <submittedName>
        <fullName evidence="5">Transcriptional regulator, IclR family</fullName>
    </submittedName>
</protein>
<dbReference type="AlphaFoldDB" id="A0A0A1DS79"/>
<feature type="compositionally biased region" description="Low complexity" evidence="4">
    <location>
        <begin position="10"/>
        <end position="20"/>
    </location>
</feature>
<dbReference type="OrthoDB" id="7274111at2"/>
<dbReference type="Gene3D" id="1.10.10.10">
    <property type="entry name" value="Winged helix-like DNA-binding domain superfamily/Winged helix DNA-binding domain"/>
    <property type="match status" value="1"/>
</dbReference>
<dbReference type="Pfam" id="PF01614">
    <property type="entry name" value="IclR_C"/>
    <property type="match status" value="1"/>
</dbReference>
<dbReference type="CDD" id="cd00090">
    <property type="entry name" value="HTH_ARSR"/>
    <property type="match status" value="1"/>
</dbReference>
<dbReference type="HOGENOM" id="CLU_062618_7_0_11"/>
<dbReference type="PROSITE" id="PS51077">
    <property type="entry name" value="HTH_ICLR"/>
    <property type="match status" value="1"/>
</dbReference>
<feature type="region of interest" description="Disordered" evidence="4">
    <location>
        <begin position="1"/>
        <end position="20"/>
    </location>
</feature>
<evidence type="ECO:0000256" key="2">
    <source>
        <dbReference type="ARBA" id="ARBA00023125"/>
    </source>
</evidence>
<dbReference type="GO" id="GO:0003700">
    <property type="term" value="F:DNA-binding transcription factor activity"/>
    <property type="evidence" value="ECO:0007669"/>
    <property type="project" value="TreeGrafter"/>
</dbReference>
<dbReference type="GeneID" id="96612318"/>
<name>A0A0A1DS79_NOCSI</name>
<dbReference type="PROSITE" id="PS51078">
    <property type="entry name" value="ICLR_ED"/>
    <property type="match status" value="1"/>
</dbReference>
<dbReference type="GO" id="GO:0003677">
    <property type="term" value="F:DNA binding"/>
    <property type="evidence" value="ECO:0007669"/>
    <property type="project" value="UniProtKB-KW"/>
</dbReference>
<dbReference type="KEGG" id="psim:KR76_26630"/>
<dbReference type="InterPro" id="IPR036390">
    <property type="entry name" value="WH_DNA-bd_sf"/>
</dbReference>
<keyword evidence="6" id="KW-1185">Reference proteome</keyword>
<dbReference type="STRING" id="2045.KR76_26630"/>
<organism evidence="5 6">
    <name type="scientific">Nocardioides simplex</name>
    <name type="common">Arthrobacter simplex</name>
    <dbReference type="NCBI Taxonomy" id="2045"/>
    <lineage>
        <taxon>Bacteria</taxon>
        <taxon>Bacillati</taxon>
        <taxon>Actinomycetota</taxon>
        <taxon>Actinomycetes</taxon>
        <taxon>Propionibacteriales</taxon>
        <taxon>Nocardioidaceae</taxon>
        <taxon>Pimelobacter</taxon>
    </lineage>
</organism>
<dbReference type="InterPro" id="IPR029016">
    <property type="entry name" value="GAF-like_dom_sf"/>
</dbReference>
<dbReference type="InterPro" id="IPR050707">
    <property type="entry name" value="HTH_MetabolicPath_Reg"/>
</dbReference>
<dbReference type="RefSeq" id="WP_141267532.1">
    <property type="nucleotide sequence ID" value="NZ_BJMC01000020.1"/>
</dbReference>
<dbReference type="Gene3D" id="3.30.450.40">
    <property type="match status" value="1"/>
</dbReference>
<dbReference type="InterPro" id="IPR005471">
    <property type="entry name" value="Tscrpt_reg_IclR_N"/>
</dbReference>